<dbReference type="EMBL" id="JAPDMQ010001174">
    <property type="protein sequence ID" value="KAK0518782.1"/>
    <property type="molecule type" value="Genomic_DNA"/>
</dbReference>
<proteinExistence type="predicted"/>
<sequence length="57" mass="6205">ALPGRPPHLLPAARRLLPHHRTRTRGHRPRAASHVCPELLPPLCFEQLASASSSDGV</sequence>
<dbReference type="Proteomes" id="UP001176521">
    <property type="component" value="Unassembled WGS sequence"/>
</dbReference>
<evidence type="ECO:0000313" key="1">
    <source>
        <dbReference type="EMBL" id="KAK0518782.1"/>
    </source>
</evidence>
<dbReference type="AlphaFoldDB" id="A0AAN6JM65"/>
<keyword evidence="2" id="KW-1185">Reference proteome</keyword>
<accession>A0AAN6JM65</accession>
<feature type="non-terminal residue" evidence="1">
    <location>
        <position position="1"/>
    </location>
</feature>
<evidence type="ECO:0000313" key="2">
    <source>
        <dbReference type="Proteomes" id="UP001176521"/>
    </source>
</evidence>
<gene>
    <name evidence="1" type="ORF">OC842_007679</name>
</gene>
<protein>
    <submittedName>
        <fullName evidence="1">Uncharacterized protein</fullName>
    </submittedName>
</protein>
<organism evidence="1 2">
    <name type="scientific">Tilletia horrida</name>
    <dbReference type="NCBI Taxonomy" id="155126"/>
    <lineage>
        <taxon>Eukaryota</taxon>
        <taxon>Fungi</taxon>
        <taxon>Dikarya</taxon>
        <taxon>Basidiomycota</taxon>
        <taxon>Ustilaginomycotina</taxon>
        <taxon>Exobasidiomycetes</taxon>
        <taxon>Tilletiales</taxon>
        <taxon>Tilletiaceae</taxon>
        <taxon>Tilletia</taxon>
    </lineage>
</organism>
<comment type="caution">
    <text evidence="1">The sequence shown here is derived from an EMBL/GenBank/DDBJ whole genome shotgun (WGS) entry which is preliminary data.</text>
</comment>
<feature type="non-terminal residue" evidence="1">
    <location>
        <position position="57"/>
    </location>
</feature>
<reference evidence="1" key="1">
    <citation type="journal article" date="2023" name="PhytoFront">
        <title>Draft Genome Resources of Seven Strains of Tilletia horrida, Causal Agent of Kernel Smut of Rice.</title>
        <authorList>
            <person name="Khanal S."/>
            <person name="Antony Babu S."/>
            <person name="Zhou X.G."/>
        </authorList>
    </citation>
    <scope>NUCLEOTIDE SEQUENCE</scope>
    <source>
        <strain evidence="1">TX3</strain>
    </source>
</reference>
<name>A0AAN6JM65_9BASI</name>